<feature type="active site" evidence="3">
    <location>
        <position position="172"/>
    </location>
</feature>
<proteinExistence type="predicted"/>
<dbReference type="InterPro" id="IPR036291">
    <property type="entry name" value="NAD(P)-bd_dom_sf"/>
</dbReference>
<dbReference type="Pfam" id="PF03446">
    <property type="entry name" value="NAD_binding_2"/>
    <property type="match status" value="1"/>
</dbReference>
<evidence type="ECO:0000259" key="5">
    <source>
        <dbReference type="Pfam" id="PF14833"/>
    </source>
</evidence>
<dbReference type="Pfam" id="PF14833">
    <property type="entry name" value="NAD_binding_11"/>
    <property type="match status" value="1"/>
</dbReference>
<evidence type="ECO:0000256" key="1">
    <source>
        <dbReference type="ARBA" id="ARBA00023002"/>
    </source>
</evidence>
<dbReference type="PANTHER" id="PTHR43060:SF15">
    <property type="entry name" value="3-HYDROXYISOBUTYRATE DEHYDROGENASE-LIKE 1, MITOCHONDRIAL-RELATED"/>
    <property type="match status" value="1"/>
</dbReference>
<dbReference type="SUPFAM" id="SSF51735">
    <property type="entry name" value="NAD(P)-binding Rossmann-fold domains"/>
    <property type="match status" value="1"/>
</dbReference>
<gene>
    <name evidence="6" type="ORF">C8N35_102420</name>
</gene>
<dbReference type="InterPro" id="IPR015815">
    <property type="entry name" value="HIBADH-related"/>
</dbReference>
<dbReference type="PIRSF" id="PIRSF000103">
    <property type="entry name" value="HIBADH"/>
    <property type="match status" value="1"/>
</dbReference>
<dbReference type="Proteomes" id="UP000244081">
    <property type="component" value="Unassembled WGS sequence"/>
</dbReference>
<evidence type="ECO:0000259" key="4">
    <source>
        <dbReference type="Pfam" id="PF03446"/>
    </source>
</evidence>
<keyword evidence="7" id="KW-1185">Reference proteome</keyword>
<dbReference type="SUPFAM" id="SSF48179">
    <property type="entry name" value="6-phosphogluconate dehydrogenase C-terminal domain-like"/>
    <property type="match status" value="1"/>
</dbReference>
<sequence>MAQMADIAFLGTGLMGAPMARRLLAAGHRVTVWNRTPAKAEALAGDGARVAPNPADAVADAAIVITIVSDAAAVTDLYFTQGAVQAARGGALFIDMSSIQPSVARDLAARLADAGRRAIDAPVSGGTPGAEAGSLAIMAGGGEDDIEQARPVLEAMGQVTRVGPHGAGQLAKLCNQAIVAISIGAVSEALYLAEKGGADPAAVREAIRGGFAESRILDLHGARIVARDWRPGGPSTLQLKDLDNVLAAAQEAGVDLPLSRQMRERYHSLVHELGGADLDHSALYLELEARNLAST</sequence>
<dbReference type="InterPro" id="IPR006115">
    <property type="entry name" value="6PGDH_NADP-bd"/>
</dbReference>
<accession>A0A2T5VD91</accession>
<dbReference type="AlphaFoldDB" id="A0A2T5VD91"/>
<dbReference type="InterPro" id="IPR013328">
    <property type="entry name" value="6PGD_dom2"/>
</dbReference>
<keyword evidence="1" id="KW-0560">Oxidoreductase</keyword>
<keyword evidence="2" id="KW-0520">NAD</keyword>
<name>A0A2T5VD91_9HYPH</name>
<evidence type="ECO:0000256" key="2">
    <source>
        <dbReference type="ARBA" id="ARBA00023027"/>
    </source>
</evidence>
<reference evidence="6 7" key="1">
    <citation type="submission" date="2018-04" db="EMBL/GenBank/DDBJ databases">
        <title>Genomic Encyclopedia of Archaeal and Bacterial Type Strains, Phase II (KMG-II): from individual species to whole genera.</title>
        <authorList>
            <person name="Goeker M."/>
        </authorList>
    </citation>
    <scope>NUCLEOTIDE SEQUENCE [LARGE SCALE GENOMIC DNA]</scope>
    <source>
        <strain evidence="6 7">DSM 23382</strain>
    </source>
</reference>
<organism evidence="6 7">
    <name type="scientific">Breoghania corrubedonensis</name>
    <dbReference type="NCBI Taxonomy" id="665038"/>
    <lineage>
        <taxon>Bacteria</taxon>
        <taxon>Pseudomonadati</taxon>
        <taxon>Pseudomonadota</taxon>
        <taxon>Alphaproteobacteria</taxon>
        <taxon>Hyphomicrobiales</taxon>
        <taxon>Stappiaceae</taxon>
        <taxon>Breoghania</taxon>
    </lineage>
</organism>
<evidence type="ECO:0000313" key="6">
    <source>
        <dbReference type="EMBL" id="PTW61704.1"/>
    </source>
</evidence>
<dbReference type="Gene3D" id="3.40.50.720">
    <property type="entry name" value="NAD(P)-binding Rossmann-like Domain"/>
    <property type="match status" value="1"/>
</dbReference>
<feature type="domain" description="3-hydroxyisobutyrate dehydrogenase-like NAD-binding" evidence="5">
    <location>
        <begin position="166"/>
        <end position="284"/>
    </location>
</feature>
<protein>
    <submittedName>
        <fullName evidence="6">2-hydroxy-3-oxopropionate reductase</fullName>
    </submittedName>
</protein>
<comment type="caution">
    <text evidence="6">The sequence shown here is derived from an EMBL/GenBank/DDBJ whole genome shotgun (WGS) entry which is preliminary data.</text>
</comment>
<dbReference type="InterPro" id="IPR008927">
    <property type="entry name" value="6-PGluconate_DH-like_C_sf"/>
</dbReference>
<dbReference type="Gene3D" id="1.10.1040.10">
    <property type="entry name" value="N-(1-d-carboxylethyl)-l-norvaline Dehydrogenase, domain 2"/>
    <property type="match status" value="1"/>
</dbReference>
<dbReference type="GO" id="GO:0050661">
    <property type="term" value="F:NADP binding"/>
    <property type="evidence" value="ECO:0007669"/>
    <property type="project" value="InterPro"/>
</dbReference>
<dbReference type="EMBL" id="QAYG01000002">
    <property type="protein sequence ID" value="PTW61704.1"/>
    <property type="molecule type" value="Genomic_DNA"/>
</dbReference>
<dbReference type="OrthoDB" id="9812907at2"/>
<dbReference type="RefSeq" id="WP_107989538.1">
    <property type="nucleotide sequence ID" value="NZ_QAYG01000002.1"/>
</dbReference>
<evidence type="ECO:0000313" key="7">
    <source>
        <dbReference type="Proteomes" id="UP000244081"/>
    </source>
</evidence>
<dbReference type="InterPro" id="IPR029154">
    <property type="entry name" value="HIBADH-like_NADP-bd"/>
</dbReference>
<feature type="domain" description="6-phosphogluconate dehydrogenase NADP-binding" evidence="4">
    <location>
        <begin position="6"/>
        <end position="160"/>
    </location>
</feature>
<evidence type="ECO:0000256" key="3">
    <source>
        <dbReference type="PIRSR" id="PIRSR000103-1"/>
    </source>
</evidence>
<dbReference type="GO" id="GO:0051287">
    <property type="term" value="F:NAD binding"/>
    <property type="evidence" value="ECO:0007669"/>
    <property type="project" value="InterPro"/>
</dbReference>
<dbReference type="GO" id="GO:0016491">
    <property type="term" value="F:oxidoreductase activity"/>
    <property type="evidence" value="ECO:0007669"/>
    <property type="project" value="UniProtKB-KW"/>
</dbReference>
<dbReference type="PANTHER" id="PTHR43060">
    <property type="entry name" value="3-HYDROXYISOBUTYRATE DEHYDROGENASE-LIKE 1, MITOCHONDRIAL-RELATED"/>
    <property type="match status" value="1"/>
</dbReference>